<evidence type="ECO:0000313" key="2">
    <source>
        <dbReference type="EMBL" id="KZV90873.1"/>
    </source>
</evidence>
<gene>
    <name evidence="2" type="ORF">EXIGLDRAFT_110003</name>
</gene>
<feature type="region of interest" description="Disordered" evidence="1">
    <location>
        <begin position="1"/>
        <end position="21"/>
    </location>
</feature>
<feature type="compositionally biased region" description="Basic residues" evidence="1">
    <location>
        <begin position="153"/>
        <end position="170"/>
    </location>
</feature>
<name>A0A165GQW0_EXIGL</name>
<dbReference type="Proteomes" id="UP000077266">
    <property type="component" value="Unassembled WGS sequence"/>
</dbReference>
<sequence length="176" mass="19907">MGAATMKQQQRTRRQQREDRLATAFHRPPPMRLLYRHGSEGRRSFEACGIKPVVLSDELYRCITAREVECCMCAPTPEPGDIGHVQASAARCGRPRTRHVPIVCMPLVSRGFAGLRPNRIAELFSGVRCSVPVKYHVTGVRRSVASVKTLTYTRRRRARQRGRARRRASSRTKAPV</sequence>
<dbReference type="InParanoid" id="A0A165GQW0"/>
<protein>
    <submittedName>
        <fullName evidence="2">Uncharacterized protein</fullName>
    </submittedName>
</protein>
<organism evidence="2 3">
    <name type="scientific">Exidia glandulosa HHB12029</name>
    <dbReference type="NCBI Taxonomy" id="1314781"/>
    <lineage>
        <taxon>Eukaryota</taxon>
        <taxon>Fungi</taxon>
        <taxon>Dikarya</taxon>
        <taxon>Basidiomycota</taxon>
        <taxon>Agaricomycotina</taxon>
        <taxon>Agaricomycetes</taxon>
        <taxon>Auriculariales</taxon>
        <taxon>Exidiaceae</taxon>
        <taxon>Exidia</taxon>
    </lineage>
</organism>
<accession>A0A165GQW0</accession>
<dbReference type="AlphaFoldDB" id="A0A165GQW0"/>
<proteinExistence type="predicted"/>
<keyword evidence="3" id="KW-1185">Reference proteome</keyword>
<evidence type="ECO:0000313" key="3">
    <source>
        <dbReference type="Proteomes" id="UP000077266"/>
    </source>
</evidence>
<dbReference type="EMBL" id="KV426039">
    <property type="protein sequence ID" value="KZV90873.1"/>
    <property type="molecule type" value="Genomic_DNA"/>
</dbReference>
<feature type="region of interest" description="Disordered" evidence="1">
    <location>
        <begin position="153"/>
        <end position="176"/>
    </location>
</feature>
<reference evidence="2 3" key="1">
    <citation type="journal article" date="2016" name="Mol. Biol. Evol.">
        <title>Comparative Genomics of Early-Diverging Mushroom-Forming Fungi Provides Insights into the Origins of Lignocellulose Decay Capabilities.</title>
        <authorList>
            <person name="Nagy L.G."/>
            <person name="Riley R."/>
            <person name="Tritt A."/>
            <person name="Adam C."/>
            <person name="Daum C."/>
            <person name="Floudas D."/>
            <person name="Sun H."/>
            <person name="Yadav J.S."/>
            <person name="Pangilinan J."/>
            <person name="Larsson K.H."/>
            <person name="Matsuura K."/>
            <person name="Barry K."/>
            <person name="Labutti K."/>
            <person name="Kuo R."/>
            <person name="Ohm R.A."/>
            <person name="Bhattacharya S.S."/>
            <person name="Shirouzu T."/>
            <person name="Yoshinaga Y."/>
            <person name="Martin F.M."/>
            <person name="Grigoriev I.V."/>
            <person name="Hibbett D.S."/>
        </authorList>
    </citation>
    <scope>NUCLEOTIDE SEQUENCE [LARGE SCALE GENOMIC DNA]</scope>
    <source>
        <strain evidence="2 3">HHB12029</strain>
    </source>
</reference>
<evidence type="ECO:0000256" key="1">
    <source>
        <dbReference type="SAM" id="MobiDB-lite"/>
    </source>
</evidence>